<dbReference type="EMBL" id="BPVZ01000129">
    <property type="protein sequence ID" value="GKV38596.1"/>
    <property type="molecule type" value="Genomic_DNA"/>
</dbReference>
<evidence type="ECO:0000313" key="2">
    <source>
        <dbReference type="EMBL" id="GKV38596.1"/>
    </source>
</evidence>
<feature type="compositionally biased region" description="Low complexity" evidence="1">
    <location>
        <begin position="68"/>
        <end position="78"/>
    </location>
</feature>
<dbReference type="AlphaFoldDB" id="A0AAV5LMF3"/>
<gene>
    <name evidence="2" type="ORF">SLEP1_g46486</name>
</gene>
<name>A0AAV5LMF3_9ROSI</name>
<proteinExistence type="predicted"/>
<feature type="region of interest" description="Disordered" evidence="1">
    <location>
        <begin position="65"/>
        <end position="84"/>
    </location>
</feature>
<dbReference type="Proteomes" id="UP001054252">
    <property type="component" value="Unassembled WGS sequence"/>
</dbReference>
<keyword evidence="3" id="KW-1185">Reference proteome</keyword>
<accession>A0AAV5LMF3</accession>
<reference evidence="2 3" key="1">
    <citation type="journal article" date="2021" name="Commun. Biol.">
        <title>The genome of Shorea leprosula (Dipterocarpaceae) highlights the ecological relevance of drought in aseasonal tropical rainforests.</title>
        <authorList>
            <person name="Ng K.K.S."/>
            <person name="Kobayashi M.J."/>
            <person name="Fawcett J.A."/>
            <person name="Hatakeyama M."/>
            <person name="Paape T."/>
            <person name="Ng C.H."/>
            <person name="Ang C.C."/>
            <person name="Tnah L.H."/>
            <person name="Lee C.T."/>
            <person name="Nishiyama T."/>
            <person name="Sese J."/>
            <person name="O'Brien M.J."/>
            <person name="Copetti D."/>
            <person name="Mohd Noor M.I."/>
            <person name="Ong R.C."/>
            <person name="Putra M."/>
            <person name="Sireger I.Z."/>
            <person name="Indrioko S."/>
            <person name="Kosugi Y."/>
            <person name="Izuno A."/>
            <person name="Isagi Y."/>
            <person name="Lee S.L."/>
            <person name="Shimizu K.K."/>
        </authorList>
    </citation>
    <scope>NUCLEOTIDE SEQUENCE [LARGE SCALE GENOMIC DNA]</scope>
    <source>
        <strain evidence="2">214</strain>
    </source>
</reference>
<comment type="caution">
    <text evidence="2">The sequence shown here is derived from an EMBL/GenBank/DDBJ whole genome shotgun (WGS) entry which is preliminary data.</text>
</comment>
<evidence type="ECO:0000256" key="1">
    <source>
        <dbReference type="SAM" id="MobiDB-lite"/>
    </source>
</evidence>
<organism evidence="2 3">
    <name type="scientific">Rubroshorea leprosula</name>
    <dbReference type="NCBI Taxonomy" id="152421"/>
    <lineage>
        <taxon>Eukaryota</taxon>
        <taxon>Viridiplantae</taxon>
        <taxon>Streptophyta</taxon>
        <taxon>Embryophyta</taxon>
        <taxon>Tracheophyta</taxon>
        <taxon>Spermatophyta</taxon>
        <taxon>Magnoliopsida</taxon>
        <taxon>eudicotyledons</taxon>
        <taxon>Gunneridae</taxon>
        <taxon>Pentapetalae</taxon>
        <taxon>rosids</taxon>
        <taxon>malvids</taxon>
        <taxon>Malvales</taxon>
        <taxon>Dipterocarpaceae</taxon>
        <taxon>Rubroshorea</taxon>
    </lineage>
</organism>
<protein>
    <submittedName>
        <fullName evidence="2">Uncharacterized protein</fullName>
    </submittedName>
</protein>
<evidence type="ECO:0000313" key="3">
    <source>
        <dbReference type="Proteomes" id="UP001054252"/>
    </source>
</evidence>
<sequence>MKERHLEEEKWAGCVGGRKAEEVRLGRQCNNKKRDGLEMERVTFGAFGRSEVELCSDTSGFRQPVSGTTRRATDTITTPHSAYI</sequence>